<dbReference type="OrthoDB" id="7595207at2"/>
<gene>
    <name evidence="3" type="ORF">VW23_021440</name>
</gene>
<dbReference type="PANTHER" id="PTHR34075">
    <property type="entry name" value="BLR3430 PROTEIN"/>
    <property type="match status" value="1"/>
</dbReference>
<dbReference type="InterPro" id="IPR022002">
    <property type="entry name" value="ChsH2_Znr"/>
</dbReference>
<comment type="caution">
    <text evidence="3">The sequence shown here is derived from an EMBL/GenBank/DDBJ whole genome shotgun (WGS) entry which is preliminary data.</text>
</comment>
<dbReference type="RefSeq" id="WP_069910372.1">
    <property type="nucleotide sequence ID" value="NZ_LAJE02000209.1"/>
</dbReference>
<accession>A0A1E5XPB5</accession>
<dbReference type="InterPro" id="IPR012340">
    <property type="entry name" value="NA-bd_OB-fold"/>
</dbReference>
<sequence>MNLGELKVPGPTRTALTVPFWAAAAEGRFIVQHCADCASWVFYPRQICPYCWSPRLEWREASGRARLESWSVIHRPGHPGWEPAAPYAIGIVRLAERPSMLSHILTAEPRLHLPLQVRFTQVGAEILPCFEPQNE</sequence>
<protein>
    <recommendedName>
        <fullName evidence="5">DNA-binding protein</fullName>
    </recommendedName>
</protein>
<dbReference type="InterPro" id="IPR052513">
    <property type="entry name" value="Thioester_dehydratase-like"/>
</dbReference>
<name>A0A1E5XPB5_9HYPH</name>
<dbReference type="AlphaFoldDB" id="A0A1E5XPB5"/>
<dbReference type="Proteomes" id="UP000095463">
    <property type="component" value="Unassembled WGS sequence"/>
</dbReference>
<evidence type="ECO:0000313" key="4">
    <source>
        <dbReference type="Proteomes" id="UP000095463"/>
    </source>
</evidence>
<dbReference type="Gene3D" id="6.10.30.10">
    <property type="match status" value="1"/>
</dbReference>
<evidence type="ECO:0008006" key="5">
    <source>
        <dbReference type="Google" id="ProtNLM"/>
    </source>
</evidence>
<dbReference type="Pfam" id="PF01796">
    <property type="entry name" value="OB_ChsH2_C"/>
    <property type="match status" value="1"/>
</dbReference>
<keyword evidence="4" id="KW-1185">Reference proteome</keyword>
<dbReference type="SUPFAM" id="SSF50249">
    <property type="entry name" value="Nucleic acid-binding proteins"/>
    <property type="match status" value="1"/>
</dbReference>
<feature type="domain" description="ChsH2 rubredoxin-like zinc ribbon" evidence="2">
    <location>
        <begin position="21"/>
        <end position="57"/>
    </location>
</feature>
<proteinExistence type="predicted"/>
<dbReference type="EMBL" id="LAJE02000209">
    <property type="protein sequence ID" value="OEO30411.1"/>
    <property type="molecule type" value="Genomic_DNA"/>
</dbReference>
<dbReference type="Pfam" id="PF12172">
    <property type="entry name" value="zf-ChsH2"/>
    <property type="match status" value="1"/>
</dbReference>
<dbReference type="InterPro" id="IPR002878">
    <property type="entry name" value="ChsH2_C"/>
</dbReference>
<organism evidence="3 4">
    <name type="scientific">Devosia insulae DS-56</name>
    <dbReference type="NCBI Taxonomy" id="1116389"/>
    <lineage>
        <taxon>Bacteria</taxon>
        <taxon>Pseudomonadati</taxon>
        <taxon>Pseudomonadota</taxon>
        <taxon>Alphaproteobacteria</taxon>
        <taxon>Hyphomicrobiales</taxon>
        <taxon>Devosiaceae</taxon>
        <taxon>Devosia</taxon>
    </lineage>
</organism>
<dbReference type="PANTHER" id="PTHR34075:SF5">
    <property type="entry name" value="BLR3430 PROTEIN"/>
    <property type="match status" value="1"/>
</dbReference>
<evidence type="ECO:0000313" key="3">
    <source>
        <dbReference type="EMBL" id="OEO30411.1"/>
    </source>
</evidence>
<reference evidence="3 4" key="1">
    <citation type="journal article" date="2015" name="Genome Announc.">
        <title>Genome Assemblies of Three Soil-Associated Devosia species: D. insulae, D. limi, and D. soli.</title>
        <authorList>
            <person name="Hassan Y.I."/>
            <person name="Lepp D."/>
            <person name="Zhou T."/>
        </authorList>
    </citation>
    <scope>NUCLEOTIDE SEQUENCE [LARGE SCALE GENOMIC DNA]</scope>
    <source>
        <strain evidence="3 4">DS-56</strain>
    </source>
</reference>
<evidence type="ECO:0000259" key="1">
    <source>
        <dbReference type="Pfam" id="PF01796"/>
    </source>
</evidence>
<evidence type="ECO:0000259" key="2">
    <source>
        <dbReference type="Pfam" id="PF12172"/>
    </source>
</evidence>
<feature type="domain" description="ChsH2 C-terminal OB-fold" evidence="1">
    <location>
        <begin position="58"/>
        <end position="119"/>
    </location>
</feature>